<comment type="caution">
    <text evidence="1">The sequence shown here is derived from an EMBL/GenBank/DDBJ whole genome shotgun (WGS) entry which is preliminary data.</text>
</comment>
<gene>
    <name evidence="1" type="ORF">PEVE_00037223</name>
</gene>
<proteinExistence type="predicted"/>
<sequence>MVVNNALKRNFIGGKIPAWAKVELLCINFDGLKVQFDNWPISMSKFQARLIHKAMEHFEESSCIL</sequence>
<name>A0ABN8MJU2_9CNID</name>
<evidence type="ECO:0000313" key="2">
    <source>
        <dbReference type="Proteomes" id="UP001159427"/>
    </source>
</evidence>
<accession>A0ABN8MJU2</accession>
<reference evidence="1 2" key="1">
    <citation type="submission" date="2022-05" db="EMBL/GenBank/DDBJ databases">
        <authorList>
            <consortium name="Genoscope - CEA"/>
            <person name="William W."/>
        </authorList>
    </citation>
    <scope>NUCLEOTIDE SEQUENCE [LARGE SCALE GENOMIC DNA]</scope>
</reference>
<evidence type="ECO:0000313" key="1">
    <source>
        <dbReference type="EMBL" id="CAH3030008.1"/>
    </source>
</evidence>
<organism evidence="1 2">
    <name type="scientific">Porites evermanni</name>
    <dbReference type="NCBI Taxonomy" id="104178"/>
    <lineage>
        <taxon>Eukaryota</taxon>
        <taxon>Metazoa</taxon>
        <taxon>Cnidaria</taxon>
        <taxon>Anthozoa</taxon>
        <taxon>Hexacorallia</taxon>
        <taxon>Scleractinia</taxon>
        <taxon>Fungiina</taxon>
        <taxon>Poritidae</taxon>
        <taxon>Porites</taxon>
    </lineage>
</organism>
<dbReference type="EMBL" id="CALNXI010000606">
    <property type="protein sequence ID" value="CAH3030008.1"/>
    <property type="molecule type" value="Genomic_DNA"/>
</dbReference>
<dbReference type="Proteomes" id="UP001159427">
    <property type="component" value="Unassembled WGS sequence"/>
</dbReference>
<protein>
    <submittedName>
        <fullName evidence="1">Uncharacterized protein</fullName>
    </submittedName>
</protein>
<keyword evidence="2" id="KW-1185">Reference proteome</keyword>